<protein>
    <submittedName>
        <fullName evidence="1">Uncharacterized protein</fullName>
    </submittedName>
</protein>
<dbReference type="EMBL" id="JALNUB010000003">
    <property type="protein sequence ID" value="MCK8141203.1"/>
    <property type="molecule type" value="Genomic_DNA"/>
</dbReference>
<proteinExistence type="predicted"/>
<dbReference type="RefSeq" id="WP_248427755.1">
    <property type="nucleotide sequence ID" value="NZ_JALNUB010000003.1"/>
</dbReference>
<accession>A0A9X2BL02</accession>
<dbReference type="AlphaFoldDB" id="A0A9X2BL02"/>
<comment type="caution">
    <text evidence="1">The sequence shown here is derived from an EMBL/GenBank/DDBJ whole genome shotgun (WGS) entry which is preliminary data.</text>
</comment>
<organism evidence="1 2">
    <name type="scientific">Flavobacterium pygoscelis</name>
    <dbReference type="NCBI Taxonomy" id="2893176"/>
    <lineage>
        <taxon>Bacteria</taxon>
        <taxon>Pseudomonadati</taxon>
        <taxon>Bacteroidota</taxon>
        <taxon>Flavobacteriia</taxon>
        <taxon>Flavobacteriales</taxon>
        <taxon>Flavobacteriaceae</taxon>
        <taxon>Flavobacterium</taxon>
    </lineage>
</organism>
<evidence type="ECO:0000313" key="2">
    <source>
        <dbReference type="Proteomes" id="UP001139260"/>
    </source>
</evidence>
<sequence>MSFKKLFKNLFLYDKSTIFTQKISLRKILSGFTSLLLELESNLFAFNYVMQQVTKGLKEADKKRHLLKTKCCNNRSNR</sequence>
<evidence type="ECO:0000313" key="1">
    <source>
        <dbReference type="EMBL" id="MCK8141203.1"/>
    </source>
</evidence>
<name>A0A9X2BL02_9FLAO</name>
<reference evidence="1" key="1">
    <citation type="submission" date="2022-04" db="EMBL/GenBank/DDBJ databases">
        <title>Flavobacterium pygoscelis sp. nov. isolated from Chinstrap chick (Pygoscelis antarcticus).</title>
        <authorList>
            <person name="Irgang R."/>
            <person name="Poblete-Morales M."/>
            <person name="Avendano-Herrera R."/>
        </authorList>
    </citation>
    <scope>NUCLEOTIDE SEQUENCE</scope>
    <source>
        <strain evidence="1">I-SCBP12n</strain>
    </source>
</reference>
<dbReference type="Proteomes" id="UP001139260">
    <property type="component" value="Unassembled WGS sequence"/>
</dbReference>
<keyword evidence="2" id="KW-1185">Reference proteome</keyword>
<gene>
    <name evidence="1" type="ORF">MW871_04790</name>
</gene>